<sequence>MTAPTAAHEAEVYSSQQYAVRHAVQGAQDAWSHLNPRDLVGSWETEVRPRAVIAAEEAQITAAASAAPYVAAALLAAGAVSAPLGRVVAGAFAGFASNGLPLRALLDYVLAYLHRALGLGMAPSEARALGLARLLTYVSTEVGDAGRIAVQTAMIAEPQVAGYERIVRLPACGRCVILAGRLYRYSEGFLRHPRCDCGMRPVTHEQWETENPHNHPDALFARMSTAQQDKAFGTGDAAAIRAGADMARVVNARRAGAVYVAGGRELTREATTLRGVGRELGDVAKQQGRRYRASGTARPTAAQIVNSADDRTELVAQLRRYGYLTG</sequence>
<dbReference type="STRING" id="1271860.SAMN05216174_101700"/>
<dbReference type="OrthoDB" id="3267958at2"/>
<evidence type="ECO:0000313" key="2">
    <source>
        <dbReference type="Proteomes" id="UP000199501"/>
    </source>
</evidence>
<dbReference type="InterPro" id="IPR057369">
    <property type="entry name" value="VG15"/>
</dbReference>
<dbReference type="Proteomes" id="UP000199501">
    <property type="component" value="Unassembled WGS sequence"/>
</dbReference>
<dbReference type="Pfam" id="PF25310">
    <property type="entry name" value="VG15"/>
    <property type="match status" value="1"/>
</dbReference>
<dbReference type="EMBL" id="FMZZ01000001">
    <property type="protein sequence ID" value="SDC25618.1"/>
    <property type="molecule type" value="Genomic_DNA"/>
</dbReference>
<evidence type="ECO:0008006" key="3">
    <source>
        <dbReference type="Google" id="ProtNLM"/>
    </source>
</evidence>
<dbReference type="AlphaFoldDB" id="A0A1G6K407"/>
<evidence type="ECO:0000313" key="1">
    <source>
        <dbReference type="EMBL" id="SDC25618.1"/>
    </source>
</evidence>
<keyword evidence="2" id="KW-1185">Reference proteome</keyword>
<accession>A0A1G6K407</accession>
<proteinExistence type="predicted"/>
<reference evidence="2" key="1">
    <citation type="submission" date="2016-10" db="EMBL/GenBank/DDBJ databases">
        <authorList>
            <person name="Varghese N."/>
            <person name="Submissions S."/>
        </authorList>
    </citation>
    <scope>NUCLEOTIDE SEQUENCE [LARGE SCALE GENOMIC DNA]</scope>
    <source>
        <strain evidence="2">IBRC-M 10403</strain>
    </source>
</reference>
<organism evidence="1 2">
    <name type="scientific">Actinokineospora iranica</name>
    <dbReference type="NCBI Taxonomy" id="1271860"/>
    <lineage>
        <taxon>Bacteria</taxon>
        <taxon>Bacillati</taxon>
        <taxon>Actinomycetota</taxon>
        <taxon>Actinomycetes</taxon>
        <taxon>Pseudonocardiales</taxon>
        <taxon>Pseudonocardiaceae</taxon>
        <taxon>Actinokineospora</taxon>
    </lineage>
</organism>
<gene>
    <name evidence="1" type="ORF">SAMN05216174_101700</name>
</gene>
<protein>
    <recommendedName>
        <fullName evidence="3">Capsid maturation protease</fullName>
    </recommendedName>
</protein>
<name>A0A1G6K407_9PSEU</name>
<dbReference type="RefSeq" id="WP_091448042.1">
    <property type="nucleotide sequence ID" value="NZ_FMZZ01000001.1"/>
</dbReference>